<dbReference type="OrthoDB" id="2014201at2759"/>
<dbReference type="InterPro" id="IPR050587">
    <property type="entry name" value="GNT1/Glycosyltrans_8"/>
</dbReference>
<accession>A0A0M9VXE1</accession>
<gene>
    <name evidence="2" type="ORF">ESCO_003522</name>
</gene>
<dbReference type="EMBL" id="LGSR01000002">
    <property type="protein sequence ID" value="KOS23115.1"/>
    <property type="molecule type" value="Genomic_DNA"/>
</dbReference>
<dbReference type="AlphaFoldDB" id="A0A0M9VXE1"/>
<dbReference type="InterPro" id="IPR002495">
    <property type="entry name" value="Glyco_trans_8"/>
</dbReference>
<protein>
    <recommendedName>
        <fullName evidence="4">Galactinol synthase 1</fullName>
    </recommendedName>
</protein>
<feature type="region of interest" description="Disordered" evidence="1">
    <location>
        <begin position="126"/>
        <end position="147"/>
    </location>
</feature>
<dbReference type="SUPFAM" id="SSF53448">
    <property type="entry name" value="Nucleotide-diphospho-sugar transferases"/>
    <property type="match status" value="1"/>
</dbReference>
<dbReference type="Pfam" id="PF01501">
    <property type="entry name" value="Glyco_transf_8"/>
    <property type="match status" value="1"/>
</dbReference>
<evidence type="ECO:0000313" key="2">
    <source>
        <dbReference type="EMBL" id="KOS23115.1"/>
    </source>
</evidence>
<dbReference type="Proteomes" id="UP000053831">
    <property type="component" value="Unassembled WGS sequence"/>
</dbReference>
<evidence type="ECO:0008006" key="4">
    <source>
        <dbReference type="Google" id="ProtNLM"/>
    </source>
</evidence>
<evidence type="ECO:0000313" key="3">
    <source>
        <dbReference type="Proteomes" id="UP000053831"/>
    </source>
</evidence>
<evidence type="ECO:0000256" key="1">
    <source>
        <dbReference type="SAM" id="MobiDB-lite"/>
    </source>
</evidence>
<dbReference type="GO" id="GO:0016757">
    <property type="term" value="F:glycosyltransferase activity"/>
    <property type="evidence" value="ECO:0007669"/>
    <property type="project" value="InterPro"/>
</dbReference>
<dbReference type="PANTHER" id="PTHR11183">
    <property type="entry name" value="GLYCOGENIN SUBFAMILY MEMBER"/>
    <property type="match status" value="1"/>
</dbReference>
<sequence>MASLPAGVDSPRVYASLITNLNYLPGLLTLHHSLRAARSAFPFVALYTASLPPAGLAALAARGIPTLLVPSVRPASARDFSASSDPRFDDTWTKLVVFSLTQFSRVVLLDCDMLVRQNMDELMDVDLADADPPSSPPSPSSSPSSSPSYVLAAGHACVCNPLKKPHYPPEWTPANCAFTAQHPSPLLAQSTAPLPPSTSSPSSFNAGLNSGLLVLRPSAALYAQITAYMDLHAAEFTFPDQDLLSRLFRGRWRPLPYVYNALKTMRADAVHAPIWRDDRVKNVHYILHPKPWDEIDGDGVWRGQDELHRWWADANEERRREERGRGITDGM</sequence>
<dbReference type="STRING" id="150374.A0A0M9VXE1"/>
<name>A0A0M9VXE1_ESCWE</name>
<organism evidence="2 3">
    <name type="scientific">Escovopsis weberi</name>
    <dbReference type="NCBI Taxonomy" id="150374"/>
    <lineage>
        <taxon>Eukaryota</taxon>
        <taxon>Fungi</taxon>
        <taxon>Dikarya</taxon>
        <taxon>Ascomycota</taxon>
        <taxon>Pezizomycotina</taxon>
        <taxon>Sordariomycetes</taxon>
        <taxon>Hypocreomycetidae</taxon>
        <taxon>Hypocreales</taxon>
        <taxon>Hypocreaceae</taxon>
        <taxon>Escovopsis</taxon>
    </lineage>
</organism>
<dbReference type="InterPro" id="IPR029044">
    <property type="entry name" value="Nucleotide-diphossugar_trans"/>
</dbReference>
<comment type="caution">
    <text evidence="2">The sequence shown here is derived from an EMBL/GenBank/DDBJ whole genome shotgun (WGS) entry which is preliminary data.</text>
</comment>
<proteinExistence type="predicted"/>
<keyword evidence="3" id="KW-1185">Reference proteome</keyword>
<dbReference type="Gene3D" id="3.90.550.10">
    <property type="entry name" value="Spore Coat Polysaccharide Biosynthesis Protein SpsA, Chain A"/>
    <property type="match status" value="1"/>
</dbReference>
<reference evidence="2 3" key="1">
    <citation type="submission" date="2015-07" db="EMBL/GenBank/DDBJ databases">
        <title>The genome of the fungus Escovopsis weberi, a specialized disease agent of ant agriculture.</title>
        <authorList>
            <person name="de Man T.J."/>
            <person name="Stajich J.E."/>
            <person name="Kubicek C.P."/>
            <person name="Chenthamara K."/>
            <person name="Atanasova L."/>
            <person name="Druzhinina I.S."/>
            <person name="Birnbaum S."/>
            <person name="Barribeau S.M."/>
            <person name="Teiling C."/>
            <person name="Suen G."/>
            <person name="Currie C."/>
            <person name="Gerardo N.M."/>
        </authorList>
    </citation>
    <scope>NUCLEOTIDE SEQUENCE [LARGE SCALE GENOMIC DNA]</scope>
</reference>